<dbReference type="OrthoDB" id="16538at2759"/>
<dbReference type="GO" id="GO:0006888">
    <property type="term" value="P:endoplasmic reticulum to Golgi vesicle-mediated transport"/>
    <property type="evidence" value="ECO:0007669"/>
    <property type="project" value="UniProtKB-UniRule"/>
</dbReference>
<keyword evidence="13" id="KW-1185">Reference proteome</keyword>
<evidence type="ECO:0000256" key="3">
    <source>
        <dbReference type="ARBA" id="ARBA00022692"/>
    </source>
</evidence>
<feature type="transmembrane region" description="Helical" evidence="10">
    <location>
        <begin position="454"/>
        <end position="475"/>
    </location>
</feature>
<dbReference type="Proteomes" id="UP000469559">
    <property type="component" value="Unassembled WGS sequence"/>
</dbReference>
<dbReference type="FunFam" id="2.130.10.10:FF:001559">
    <property type="entry name" value="Uncharacterized protein"/>
    <property type="match status" value="1"/>
</dbReference>
<comment type="function">
    <text evidence="10">Guanine nucleotide-exchange factor (GEF) required for the formation or budding of transport vesicles from the ER.</text>
</comment>
<evidence type="ECO:0000256" key="7">
    <source>
        <dbReference type="ARBA" id="ARBA00022927"/>
    </source>
</evidence>
<gene>
    <name evidence="12" type="ORF">LARI1_G000091</name>
</gene>
<evidence type="ECO:0000256" key="8">
    <source>
        <dbReference type="ARBA" id="ARBA00022989"/>
    </source>
</evidence>
<dbReference type="InterPro" id="IPR015943">
    <property type="entry name" value="WD40/YVTN_repeat-like_dom_sf"/>
</dbReference>
<keyword evidence="2 10" id="KW-0853">WD repeat</keyword>
<keyword evidence="1 10" id="KW-0813">Transport</keyword>
<dbReference type="GO" id="GO:0000139">
    <property type="term" value="C:Golgi membrane"/>
    <property type="evidence" value="ECO:0007669"/>
    <property type="project" value="UniProtKB-SubCell"/>
</dbReference>
<dbReference type="GO" id="GO:0005789">
    <property type="term" value="C:endoplasmic reticulum membrane"/>
    <property type="evidence" value="ECO:0007669"/>
    <property type="project" value="UniProtKB-SubCell"/>
</dbReference>
<comment type="caution">
    <text evidence="12">The sequence shown here is derived from an EMBL/GenBank/DDBJ whole genome shotgun (WGS) entry which is preliminary data.</text>
</comment>
<evidence type="ECO:0000256" key="10">
    <source>
        <dbReference type="RuleBase" id="RU369019"/>
    </source>
</evidence>
<reference evidence="12 13" key="1">
    <citation type="submission" date="2018-05" db="EMBL/GenBank/DDBJ databases">
        <title>Whole genome sequencing for identification of molecular markers to develop diagnostic detection tools for the regulated plant pathogen Lachnellula willkommii.</title>
        <authorList>
            <person name="Giroux E."/>
            <person name="Bilodeau G."/>
        </authorList>
    </citation>
    <scope>NUCLEOTIDE SEQUENCE [LARGE SCALE GENOMIC DNA]</scope>
    <source>
        <strain evidence="12 13">CBS 203.66</strain>
    </source>
</reference>
<keyword evidence="8 10" id="KW-1133">Transmembrane helix</keyword>
<sequence length="640" mass="68869">MAPLIPIAKATLSYPLYACDFDPLDSTRLLVGGGGGAGRSGVGNKITLLDTSKASEIEEAAEIDLSRDEDNVTSLAVGQQNGNTTLVFAGVNSSPEDVAAGKNLHFRVFGIEDTTPKAKRKGKGKAKAEPETEAQKPAVSTITEVSRVSLFQGKDKDAYQRLLRLSRPFPNQSQLGAVATGLEREWEIVLFNASTKSPPTKIGSILPHKEAVDVDFLHSGQDEFLFAYCDVHDIYVKRITKSDNAEPSLVYITPGSRSTEKVTVPAFRAMRWLTKDLLLMLTNIHGNAGVVLQILRTPPSGTGQSRIAQSARLPSQLSKATGLAVANLTPPVEPSAPQDYTQFVIAVAGQDFSISLFKVDLQVEGSVSLPSAIKPFRTLSAVHPFTITSLNFSNFTPPTHPITASTPPQYLKLASVSVNNTVVVHTLPLFPVPLSMKLGQSRTPRYVVALPSTAAAWGMAIVVSTLAILLGAVFIQGLLEVRGGVPVWINARNHVPLRLQELVGRPYEFPSGYNSIPTSASSGYNHHLGVPTDSSESGSALRLPKFFEKMKSGAPDDVYVITHYDSPDGQDNGVKAHLHDEEMHGPHGGKTWDDMQHEQREGWKKKLKEAGYWAEDMGETLLKGVVFGELAGAVGQAVGG</sequence>
<dbReference type="GO" id="GO:0015031">
    <property type="term" value="P:protein transport"/>
    <property type="evidence" value="ECO:0007669"/>
    <property type="project" value="UniProtKB-KW"/>
</dbReference>
<dbReference type="PANTHER" id="PTHR23284">
    <property type="entry name" value="PROLACTIN REGULATORY ELEMENT BINDING PROTEIN"/>
    <property type="match status" value="1"/>
</dbReference>
<keyword evidence="7 10" id="KW-0653">Protein transport</keyword>
<dbReference type="Gene3D" id="2.130.10.10">
    <property type="entry name" value="YVTN repeat-like/Quinoprotein amine dehydrogenase"/>
    <property type="match status" value="1"/>
</dbReference>
<dbReference type="InterPro" id="IPR045260">
    <property type="entry name" value="Sec12-like"/>
</dbReference>
<dbReference type="AlphaFoldDB" id="A0A8T9BUL8"/>
<dbReference type="EMBL" id="QGMF01000001">
    <property type="protein sequence ID" value="TVY22049.1"/>
    <property type="molecule type" value="Genomic_DNA"/>
</dbReference>
<dbReference type="GO" id="GO:0003400">
    <property type="term" value="P:regulation of COPII vesicle coating"/>
    <property type="evidence" value="ECO:0007669"/>
    <property type="project" value="UniProtKB-UniRule"/>
</dbReference>
<keyword evidence="3 10" id="KW-0812">Transmembrane</keyword>
<feature type="region of interest" description="Disordered" evidence="11">
    <location>
        <begin position="117"/>
        <end position="138"/>
    </location>
</feature>
<evidence type="ECO:0000256" key="2">
    <source>
        <dbReference type="ARBA" id="ARBA00022574"/>
    </source>
</evidence>
<comment type="subcellular location">
    <subcellularLocation>
        <location evidence="10">Endoplasmic reticulum membrane</location>
        <topology evidence="10">Single-pass type II membrane protein</topology>
    </subcellularLocation>
    <subcellularLocation>
        <location evidence="10">Golgi apparatus membrane</location>
        <topology evidence="10">Single-pass type II membrane protein</topology>
    </subcellularLocation>
</comment>
<evidence type="ECO:0000256" key="6">
    <source>
        <dbReference type="ARBA" id="ARBA00022892"/>
    </source>
</evidence>
<keyword evidence="5 10" id="KW-0256">Endoplasmic reticulum</keyword>
<evidence type="ECO:0000256" key="5">
    <source>
        <dbReference type="ARBA" id="ARBA00022824"/>
    </source>
</evidence>
<evidence type="ECO:0000313" key="12">
    <source>
        <dbReference type="EMBL" id="TVY22049.1"/>
    </source>
</evidence>
<dbReference type="GO" id="GO:0005085">
    <property type="term" value="F:guanyl-nucleotide exchange factor activity"/>
    <property type="evidence" value="ECO:0007669"/>
    <property type="project" value="InterPro"/>
</dbReference>
<keyword evidence="4 10" id="KW-0677">Repeat</keyword>
<protein>
    <recommendedName>
        <fullName evidence="10">Guanine nucleotide-exchange factor SEC12</fullName>
    </recommendedName>
</protein>
<evidence type="ECO:0000256" key="1">
    <source>
        <dbReference type="ARBA" id="ARBA00022448"/>
    </source>
</evidence>
<proteinExistence type="inferred from homology"/>
<evidence type="ECO:0000256" key="11">
    <source>
        <dbReference type="SAM" id="MobiDB-lite"/>
    </source>
</evidence>
<keyword evidence="9 10" id="KW-0472">Membrane</keyword>
<comment type="similarity">
    <text evidence="10">Belongs to the WD repeat SEC12 family.</text>
</comment>
<evidence type="ECO:0000313" key="13">
    <source>
        <dbReference type="Proteomes" id="UP000469559"/>
    </source>
</evidence>
<evidence type="ECO:0000256" key="4">
    <source>
        <dbReference type="ARBA" id="ARBA00022737"/>
    </source>
</evidence>
<evidence type="ECO:0000256" key="9">
    <source>
        <dbReference type="ARBA" id="ARBA00023136"/>
    </source>
</evidence>
<organism evidence="12 13">
    <name type="scientific">Lachnellula arida</name>
    <dbReference type="NCBI Taxonomy" id="1316785"/>
    <lineage>
        <taxon>Eukaryota</taxon>
        <taxon>Fungi</taxon>
        <taxon>Dikarya</taxon>
        <taxon>Ascomycota</taxon>
        <taxon>Pezizomycotina</taxon>
        <taxon>Leotiomycetes</taxon>
        <taxon>Helotiales</taxon>
        <taxon>Lachnaceae</taxon>
        <taxon>Lachnellula</taxon>
    </lineage>
</organism>
<accession>A0A8T9BUL8</accession>
<dbReference type="PANTHER" id="PTHR23284:SF0">
    <property type="entry name" value="PROLACTIN REGULATORY ELEMENT-BINDING PROTEIN"/>
    <property type="match status" value="1"/>
</dbReference>
<name>A0A8T9BUL8_9HELO</name>
<keyword evidence="6" id="KW-0931">ER-Golgi transport</keyword>